<dbReference type="WBParaSite" id="TCNE_0000424901-mRNA-1">
    <property type="protein sequence ID" value="TCNE_0000424901-mRNA-1"/>
    <property type="gene ID" value="TCNE_0000424901"/>
</dbReference>
<gene>
    <name evidence="2" type="ORF">TCNE_LOCUS4248</name>
</gene>
<organism evidence="3 4">
    <name type="scientific">Toxocara canis</name>
    <name type="common">Canine roundworm</name>
    <dbReference type="NCBI Taxonomy" id="6265"/>
    <lineage>
        <taxon>Eukaryota</taxon>
        <taxon>Metazoa</taxon>
        <taxon>Ecdysozoa</taxon>
        <taxon>Nematoda</taxon>
        <taxon>Chromadorea</taxon>
        <taxon>Rhabditida</taxon>
        <taxon>Spirurina</taxon>
        <taxon>Ascaridomorpha</taxon>
        <taxon>Ascaridoidea</taxon>
        <taxon>Toxocaridae</taxon>
        <taxon>Toxocara</taxon>
    </lineage>
</organism>
<reference evidence="4" key="1">
    <citation type="submission" date="2016-06" db="UniProtKB">
        <authorList>
            <consortium name="WormBaseParasite"/>
        </authorList>
    </citation>
    <scope>IDENTIFICATION</scope>
</reference>
<feature type="coiled-coil region" evidence="1">
    <location>
        <begin position="63"/>
        <end position="115"/>
    </location>
</feature>
<dbReference type="AlphaFoldDB" id="A0A183U6X9"/>
<proteinExistence type="predicted"/>
<name>A0A183U6X9_TOXCA</name>
<evidence type="ECO:0000313" key="2">
    <source>
        <dbReference type="EMBL" id="VDM29965.1"/>
    </source>
</evidence>
<accession>A0A183U6X9</accession>
<evidence type="ECO:0000313" key="4">
    <source>
        <dbReference type="WBParaSite" id="TCNE_0000424901-mRNA-1"/>
    </source>
</evidence>
<keyword evidence="3" id="KW-1185">Reference proteome</keyword>
<dbReference type="Proteomes" id="UP000050794">
    <property type="component" value="Unassembled WGS sequence"/>
</dbReference>
<dbReference type="EMBL" id="UYWY01006775">
    <property type="protein sequence ID" value="VDM29965.1"/>
    <property type="molecule type" value="Genomic_DNA"/>
</dbReference>
<protein>
    <submittedName>
        <fullName evidence="2 4">Uncharacterized protein</fullName>
    </submittedName>
</protein>
<evidence type="ECO:0000256" key="1">
    <source>
        <dbReference type="SAM" id="Coils"/>
    </source>
</evidence>
<reference evidence="2 3" key="2">
    <citation type="submission" date="2018-11" db="EMBL/GenBank/DDBJ databases">
        <authorList>
            <consortium name="Pathogen Informatics"/>
        </authorList>
    </citation>
    <scope>NUCLEOTIDE SEQUENCE [LARGE SCALE GENOMIC DNA]</scope>
</reference>
<evidence type="ECO:0000313" key="3">
    <source>
        <dbReference type="Proteomes" id="UP000050794"/>
    </source>
</evidence>
<sequence>MAAVDARFAQGCLDTLKFRRLEAVSPNSPLKQRQIGDEAGCNGNEEDLACTSVGEVIFQADDLDNWNLSTEEENHEVDEEEEEAEMDEELATFLRQTAEHRKQRDAERLEKENKKGGFWMEINGEDYILADKS</sequence>
<keyword evidence="1" id="KW-0175">Coiled coil</keyword>